<evidence type="ECO:0000256" key="2">
    <source>
        <dbReference type="ARBA" id="ARBA00006162"/>
    </source>
</evidence>
<keyword evidence="10" id="KW-1185">Reference proteome</keyword>
<feature type="transmembrane region" description="Helical" evidence="7">
    <location>
        <begin position="273"/>
        <end position="293"/>
    </location>
</feature>
<dbReference type="InterPro" id="IPR006707">
    <property type="entry name" value="T7SS_EccD"/>
</dbReference>
<feature type="domain" description="EccD-like transmembrane" evidence="8">
    <location>
        <begin position="124"/>
        <end position="469"/>
    </location>
</feature>
<keyword evidence="4 7" id="KW-0812">Transmembrane</keyword>
<dbReference type="PIRSF" id="PIRSF017804">
    <property type="entry name" value="Secretion_EccD1"/>
    <property type="match status" value="1"/>
</dbReference>
<comment type="subcellular location">
    <subcellularLocation>
        <location evidence="1">Cell membrane</location>
        <topology evidence="1">Multi-pass membrane protein</topology>
    </subcellularLocation>
</comment>
<proteinExistence type="inferred from homology"/>
<evidence type="ECO:0000313" key="10">
    <source>
        <dbReference type="Proteomes" id="UP000199691"/>
    </source>
</evidence>
<dbReference type="RefSeq" id="WP_090099407.1">
    <property type="nucleotide sequence ID" value="NZ_FNIX01000008.1"/>
</dbReference>
<feature type="transmembrane region" description="Helical" evidence="7">
    <location>
        <begin position="404"/>
        <end position="426"/>
    </location>
</feature>
<feature type="transmembrane region" description="Helical" evidence="7">
    <location>
        <begin position="179"/>
        <end position="201"/>
    </location>
</feature>
<dbReference type="Gene3D" id="3.10.20.90">
    <property type="entry name" value="Phosphatidylinositol 3-kinase Catalytic Subunit, Chain A, domain 1"/>
    <property type="match status" value="1"/>
</dbReference>
<feature type="transmembrane region" description="Helical" evidence="7">
    <location>
        <begin position="447"/>
        <end position="466"/>
    </location>
</feature>
<evidence type="ECO:0000313" key="9">
    <source>
        <dbReference type="EMBL" id="SDP42104.1"/>
    </source>
</evidence>
<name>A0A1H0SK37_9PSEU</name>
<dbReference type="InterPro" id="IPR024962">
    <property type="entry name" value="YukD-like"/>
</dbReference>
<dbReference type="Pfam" id="PF08817">
    <property type="entry name" value="YukD"/>
    <property type="match status" value="1"/>
</dbReference>
<evidence type="ECO:0000256" key="7">
    <source>
        <dbReference type="SAM" id="Phobius"/>
    </source>
</evidence>
<evidence type="ECO:0000259" key="8">
    <source>
        <dbReference type="Pfam" id="PF19053"/>
    </source>
</evidence>
<feature type="transmembrane region" description="Helical" evidence="7">
    <location>
        <begin position="353"/>
        <end position="369"/>
    </location>
</feature>
<protein>
    <submittedName>
        <fullName evidence="9">Type VII secretion integral membrane protein EccD</fullName>
    </submittedName>
</protein>
<keyword evidence="3" id="KW-1003">Cell membrane</keyword>
<sequence>MTSAQAELCRITVFGPAGRADLAVPVSIPVASLLPVLLKHTTDPNDHVVGGVESTGERSWVIQRLGEPPLDPEGTPENLEWVEGETFYLRPAANPLPELAFDDISDGMATALSRQKDRWKPEFSRWLFLTLIVVATAVMASLAMRAGSTLTAALTTAVIGLLLAGASMPLSRKLGDQPLALVLAVPGLAHLALTGAVAANGAEAALDLDPSSVALGGLTLLVAAATLLGAAVLWAPELPVTPLAVLMGAGLVAFAGMRTHLGMGLEPASAAGIYSVTALAVLVGVPTLVIRMAKLRGPQLPRTAEELQTDIDPLEAEQIIERTKNADRYLTTFMVTAALVFTFSYPVLYDAPGWAPTTLAVLITLSALVRSGGFLNVWQRIALVAAGVAGCVELLSAFGESLTLGWLLVVLGVAAAALIAFVLAVLRPPTRRLVPIWVQRAQWLESLVAAATVPVLLQVLGVYAWARGLAG</sequence>
<evidence type="ECO:0000256" key="1">
    <source>
        <dbReference type="ARBA" id="ARBA00004651"/>
    </source>
</evidence>
<dbReference type="GO" id="GO:0005886">
    <property type="term" value="C:plasma membrane"/>
    <property type="evidence" value="ECO:0007669"/>
    <property type="project" value="UniProtKB-SubCell"/>
</dbReference>
<dbReference type="EMBL" id="FNIX01000008">
    <property type="protein sequence ID" value="SDP42104.1"/>
    <property type="molecule type" value="Genomic_DNA"/>
</dbReference>
<feature type="transmembrane region" description="Helical" evidence="7">
    <location>
        <begin position="126"/>
        <end position="144"/>
    </location>
</feature>
<dbReference type="Proteomes" id="UP000199691">
    <property type="component" value="Unassembled WGS sequence"/>
</dbReference>
<feature type="transmembrane region" description="Helical" evidence="7">
    <location>
        <begin position="242"/>
        <end position="261"/>
    </location>
</feature>
<dbReference type="OrthoDB" id="4775372at2"/>
<evidence type="ECO:0000256" key="5">
    <source>
        <dbReference type="ARBA" id="ARBA00022989"/>
    </source>
</evidence>
<comment type="similarity">
    <text evidence="2">Belongs to the EccD/Snm4 family.</text>
</comment>
<organism evidence="9 10">
    <name type="scientific">Lentzea jiangxiensis</name>
    <dbReference type="NCBI Taxonomy" id="641025"/>
    <lineage>
        <taxon>Bacteria</taxon>
        <taxon>Bacillati</taxon>
        <taxon>Actinomycetota</taxon>
        <taxon>Actinomycetes</taxon>
        <taxon>Pseudonocardiales</taxon>
        <taxon>Pseudonocardiaceae</taxon>
        <taxon>Lentzea</taxon>
    </lineage>
</organism>
<feature type="transmembrane region" description="Helical" evidence="7">
    <location>
        <begin position="381"/>
        <end position="398"/>
    </location>
</feature>
<evidence type="ECO:0000256" key="3">
    <source>
        <dbReference type="ARBA" id="ARBA00022475"/>
    </source>
</evidence>
<reference evidence="10" key="1">
    <citation type="submission" date="2016-10" db="EMBL/GenBank/DDBJ databases">
        <authorList>
            <person name="Varghese N."/>
            <person name="Submissions S."/>
        </authorList>
    </citation>
    <scope>NUCLEOTIDE SEQUENCE [LARGE SCALE GENOMIC DNA]</scope>
    <source>
        <strain evidence="10">CGMCC 4.6609</strain>
    </source>
</reference>
<gene>
    <name evidence="9" type="ORF">SAMN05421507_108117</name>
</gene>
<dbReference type="NCBIfam" id="TIGR03920">
    <property type="entry name" value="T7SS_EccD"/>
    <property type="match status" value="1"/>
</dbReference>
<dbReference type="InterPro" id="IPR044049">
    <property type="entry name" value="EccD_transm"/>
</dbReference>
<dbReference type="Pfam" id="PF19053">
    <property type="entry name" value="EccD"/>
    <property type="match status" value="1"/>
</dbReference>
<evidence type="ECO:0000256" key="6">
    <source>
        <dbReference type="ARBA" id="ARBA00023136"/>
    </source>
</evidence>
<dbReference type="STRING" id="641025.SAMN05421507_108117"/>
<feature type="transmembrane region" description="Helical" evidence="7">
    <location>
        <begin position="150"/>
        <end position="167"/>
    </location>
</feature>
<keyword evidence="6 7" id="KW-0472">Membrane</keyword>
<feature type="transmembrane region" description="Helical" evidence="7">
    <location>
        <begin position="329"/>
        <end position="347"/>
    </location>
</feature>
<accession>A0A1H0SK37</accession>
<feature type="transmembrane region" description="Helical" evidence="7">
    <location>
        <begin position="213"/>
        <end position="235"/>
    </location>
</feature>
<keyword evidence="5 7" id="KW-1133">Transmembrane helix</keyword>
<dbReference type="AlphaFoldDB" id="A0A1H0SK37"/>
<evidence type="ECO:0000256" key="4">
    <source>
        <dbReference type="ARBA" id="ARBA00022692"/>
    </source>
</evidence>